<dbReference type="GO" id="GO:0016042">
    <property type="term" value="P:lipid catabolic process"/>
    <property type="evidence" value="ECO:0007669"/>
    <property type="project" value="UniProtKB-KW"/>
</dbReference>
<dbReference type="InterPro" id="IPR001736">
    <property type="entry name" value="PLipase_D/transphosphatidylase"/>
</dbReference>
<evidence type="ECO:0000259" key="7">
    <source>
        <dbReference type="PROSITE" id="PS50035"/>
    </source>
</evidence>
<protein>
    <recommendedName>
        <fullName evidence="3">phospholipase D</fullName>
        <ecNumber evidence="3">3.1.4.4</ecNumber>
    </recommendedName>
</protein>
<evidence type="ECO:0000256" key="6">
    <source>
        <dbReference type="ARBA" id="ARBA00023098"/>
    </source>
</evidence>
<keyword evidence="6" id="KW-0443">Lipid metabolism</keyword>
<sequence length="345" mass="37005">MTTFGATLARALAAGAAICTLTGGCAFGHPTMTSRSADPAAPYQLIQEPDDGYEPILNLIRSARHSVQMTMYQLSDPDAVDALVDARRRGLDVKVILDAAYHGQTVNTDAYGQLRDAGVDVIWAPNDVIYHQKSVTVDDTTSAVGTGNLTARYYATSRDAYVVTTNPADVAAISATFTTDFTSPPAGRPPEATPSPRLVWSPDARAVFLQRITSATQTLDITSEELKDRAIVAAIDQSARRGVACRIVLTENPAWARSVAEVSAAGCSVHLMPDTPTGLYMHEKILLTDDNLIIGSHNLSTTSLLENRELSLQLDTTTAPDIIAAVRATFDRDYRQAPPAQSSTR</sequence>
<feature type="domain" description="PLD phosphodiesterase" evidence="7">
    <location>
        <begin position="277"/>
        <end position="303"/>
    </location>
</feature>
<dbReference type="EC" id="3.1.4.4" evidence="3"/>
<dbReference type="EMBL" id="FLQS01000028">
    <property type="protein sequence ID" value="SBS76619.1"/>
    <property type="molecule type" value="Genomic_DNA"/>
</dbReference>
<feature type="domain" description="PLD phosphodiesterase" evidence="7">
    <location>
        <begin position="126"/>
        <end position="153"/>
    </location>
</feature>
<dbReference type="GO" id="GO:0004630">
    <property type="term" value="F:phospholipase D activity"/>
    <property type="evidence" value="ECO:0007669"/>
    <property type="project" value="UniProtKB-EC"/>
</dbReference>
<proteinExistence type="inferred from homology"/>
<reference evidence="8" key="1">
    <citation type="submission" date="2016-03" db="EMBL/GenBank/DDBJ databases">
        <authorList>
            <person name="Ploux O."/>
        </authorList>
    </citation>
    <scope>NUCLEOTIDE SEQUENCE</scope>
    <source>
        <strain evidence="8">UC10</strain>
    </source>
</reference>
<dbReference type="GO" id="GO:0016891">
    <property type="term" value="F:RNA endonuclease activity producing 5'-phosphomonoesters, hydrolytic mechanism"/>
    <property type="evidence" value="ECO:0007669"/>
    <property type="project" value="TreeGrafter"/>
</dbReference>
<comment type="similarity">
    <text evidence="2">Belongs to the phospholipase D family.</text>
</comment>
<dbReference type="Pfam" id="PF13091">
    <property type="entry name" value="PLDc_2"/>
    <property type="match status" value="2"/>
</dbReference>
<dbReference type="PANTHER" id="PTHR43856">
    <property type="entry name" value="CARDIOLIPIN HYDROLASE"/>
    <property type="match status" value="1"/>
</dbReference>
<evidence type="ECO:0000256" key="2">
    <source>
        <dbReference type="ARBA" id="ARBA00008664"/>
    </source>
</evidence>
<name>A0A1Y5PH27_9MYCO</name>
<keyword evidence="4" id="KW-0378">Hydrolase</keyword>
<dbReference type="PANTHER" id="PTHR43856:SF1">
    <property type="entry name" value="MITOCHONDRIAL CARDIOLIPIN HYDROLASE"/>
    <property type="match status" value="1"/>
</dbReference>
<dbReference type="PROSITE" id="PS50035">
    <property type="entry name" value="PLD"/>
    <property type="match status" value="2"/>
</dbReference>
<evidence type="ECO:0000313" key="8">
    <source>
        <dbReference type="EMBL" id="SBS76619.1"/>
    </source>
</evidence>
<dbReference type="InterPro" id="IPR025202">
    <property type="entry name" value="PLD-like_dom"/>
</dbReference>
<dbReference type="GO" id="GO:0006793">
    <property type="term" value="P:phosphorus metabolic process"/>
    <property type="evidence" value="ECO:0007669"/>
    <property type="project" value="UniProtKB-ARBA"/>
</dbReference>
<accession>A0A1Y5PH27</accession>
<evidence type="ECO:0000256" key="1">
    <source>
        <dbReference type="ARBA" id="ARBA00000798"/>
    </source>
</evidence>
<dbReference type="SUPFAM" id="SSF56024">
    <property type="entry name" value="Phospholipase D/nuclease"/>
    <property type="match status" value="2"/>
</dbReference>
<gene>
    <name evidence="8" type="ORF">MHPYR_340028</name>
</gene>
<dbReference type="Gene3D" id="3.30.870.10">
    <property type="entry name" value="Endonuclease Chain A"/>
    <property type="match status" value="2"/>
</dbReference>
<keyword evidence="5" id="KW-0442">Lipid degradation</keyword>
<evidence type="ECO:0000256" key="4">
    <source>
        <dbReference type="ARBA" id="ARBA00022801"/>
    </source>
</evidence>
<organism evidence="8">
    <name type="scientific">uncultured Mycobacterium sp</name>
    <dbReference type="NCBI Taxonomy" id="171292"/>
    <lineage>
        <taxon>Bacteria</taxon>
        <taxon>Bacillati</taxon>
        <taxon>Actinomycetota</taxon>
        <taxon>Actinomycetes</taxon>
        <taxon>Mycobacteriales</taxon>
        <taxon>Mycobacteriaceae</taxon>
        <taxon>Mycobacterium</taxon>
        <taxon>environmental samples</taxon>
    </lineage>
</organism>
<evidence type="ECO:0000256" key="3">
    <source>
        <dbReference type="ARBA" id="ARBA00012027"/>
    </source>
</evidence>
<dbReference type="InterPro" id="IPR051406">
    <property type="entry name" value="PLD_domain"/>
</dbReference>
<comment type="catalytic activity">
    <reaction evidence="1">
        <text>a 1,2-diacyl-sn-glycero-3-phosphocholine + H2O = a 1,2-diacyl-sn-glycero-3-phosphate + choline + H(+)</text>
        <dbReference type="Rhea" id="RHEA:14445"/>
        <dbReference type="ChEBI" id="CHEBI:15354"/>
        <dbReference type="ChEBI" id="CHEBI:15377"/>
        <dbReference type="ChEBI" id="CHEBI:15378"/>
        <dbReference type="ChEBI" id="CHEBI:57643"/>
        <dbReference type="ChEBI" id="CHEBI:58608"/>
        <dbReference type="EC" id="3.1.4.4"/>
    </reaction>
</comment>
<dbReference type="SMART" id="SM00155">
    <property type="entry name" value="PLDc"/>
    <property type="match status" value="2"/>
</dbReference>
<evidence type="ECO:0000256" key="5">
    <source>
        <dbReference type="ARBA" id="ARBA00022963"/>
    </source>
</evidence>
<dbReference type="AlphaFoldDB" id="A0A1Y5PH27"/>